<dbReference type="AlphaFoldDB" id="A0A0W8FTV0"/>
<dbReference type="InterPro" id="IPR010181">
    <property type="entry name" value="CGCAxxGCC_motif"/>
</dbReference>
<evidence type="ECO:0000313" key="1">
    <source>
        <dbReference type="EMBL" id="KUG24357.1"/>
    </source>
</evidence>
<dbReference type="EMBL" id="LNQE01000850">
    <property type="protein sequence ID" value="KUG24357.1"/>
    <property type="molecule type" value="Genomic_DNA"/>
</dbReference>
<evidence type="ECO:0008006" key="2">
    <source>
        <dbReference type="Google" id="ProtNLM"/>
    </source>
</evidence>
<protein>
    <recommendedName>
        <fullName evidence="2">C_GCAxxG_C_C family protein</fullName>
    </recommendedName>
</protein>
<dbReference type="Pfam" id="PF09719">
    <property type="entry name" value="C_GCAxxG_C_C"/>
    <property type="match status" value="1"/>
</dbReference>
<reference evidence="1" key="1">
    <citation type="journal article" date="2015" name="Proc. Natl. Acad. Sci. U.S.A.">
        <title>Networks of energetic and metabolic interactions define dynamics in microbial communities.</title>
        <authorList>
            <person name="Embree M."/>
            <person name="Liu J.K."/>
            <person name="Al-Bassam M.M."/>
            <person name="Zengler K."/>
        </authorList>
    </citation>
    <scope>NUCLEOTIDE SEQUENCE</scope>
</reference>
<accession>A0A0W8FTV0</accession>
<organism evidence="1">
    <name type="scientific">hydrocarbon metagenome</name>
    <dbReference type="NCBI Taxonomy" id="938273"/>
    <lineage>
        <taxon>unclassified sequences</taxon>
        <taxon>metagenomes</taxon>
        <taxon>ecological metagenomes</taxon>
    </lineage>
</organism>
<sequence length="134" mass="15105">MAFADDLKMYRSSVIKLTSSFGGGMGRLREVCGAVSGMFMVAGMFWGYTEPDEHRAKTEHYRRIKKLANQFKEIHGSIICRDLLGLSEKSNSPIPEKRTAGYYQKRPCVQLVGNAAGILEEIMQKAEIEDINRK</sequence>
<dbReference type="NCBIfam" id="TIGR01909">
    <property type="entry name" value="C_GCAxxG_C_C"/>
    <property type="match status" value="1"/>
</dbReference>
<proteinExistence type="predicted"/>
<comment type="caution">
    <text evidence="1">The sequence shown here is derived from an EMBL/GenBank/DDBJ whole genome shotgun (WGS) entry which is preliminary data.</text>
</comment>
<gene>
    <name evidence="1" type="ORF">ASZ90_005822</name>
</gene>
<name>A0A0W8FTV0_9ZZZZ</name>